<keyword evidence="2" id="KW-0378">Hydrolase</keyword>
<keyword evidence="1" id="KW-0145">Chemotaxis</keyword>
<protein>
    <submittedName>
        <fullName evidence="3">Chemotaxis protein CheD</fullName>
    </submittedName>
</protein>
<proteinExistence type="inferred from homology"/>
<evidence type="ECO:0000256" key="2">
    <source>
        <dbReference type="ARBA" id="ARBA00022801"/>
    </source>
</evidence>
<dbReference type="SUPFAM" id="SSF64438">
    <property type="entry name" value="CNF1/YfiH-like putative cysteine hydrolases"/>
    <property type="match status" value="1"/>
</dbReference>
<organism evidence="3">
    <name type="scientific">hydrothermal vent metagenome</name>
    <dbReference type="NCBI Taxonomy" id="652676"/>
    <lineage>
        <taxon>unclassified sequences</taxon>
        <taxon>metagenomes</taxon>
        <taxon>ecological metagenomes</taxon>
    </lineage>
</organism>
<sequence>MKFVASTKEGETHNGVISRFINPGGFFFGKSNCQIHTLLGSCIAITLWHPRLHIGGMCHFVLPRKRNPKNVFHEDAELDGRYSDVAMVLFEIEAEKHNTKLKDYQVKIFGGSNMLTNSTLREDELIGTKNTEAALKHLNERDMTLLVAHVGETGHRRIVLDVSTGDVWVKHEPLKKIIN</sequence>
<dbReference type="InterPro" id="IPR038592">
    <property type="entry name" value="CheD-like_sf"/>
</dbReference>
<dbReference type="InterPro" id="IPR011324">
    <property type="entry name" value="Cytotoxic_necrot_fac-like_cat"/>
</dbReference>
<dbReference type="PANTHER" id="PTHR35147">
    <property type="entry name" value="CHEMORECEPTOR GLUTAMINE DEAMIDASE CHED-RELATED"/>
    <property type="match status" value="1"/>
</dbReference>
<dbReference type="CDD" id="cd16352">
    <property type="entry name" value="CheD"/>
    <property type="match status" value="1"/>
</dbReference>
<dbReference type="Gene3D" id="3.30.1330.200">
    <property type="match status" value="1"/>
</dbReference>
<dbReference type="HAMAP" id="MF_01440">
    <property type="entry name" value="CheD"/>
    <property type="match status" value="1"/>
</dbReference>
<reference evidence="3" key="1">
    <citation type="submission" date="2018-06" db="EMBL/GenBank/DDBJ databases">
        <authorList>
            <person name="Zhirakovskaya E."/>
        </authorList>
    </citation>
    <scope>NUCLEOTIDE SEQUENCE</scope>
</reference>
<dbReference type="GO" id="GO:0050568">
    <property type="term" value="F:protein-glutamine glutaminase activity"/>
    <property type="evidence" value="ECO:0007669"/>
    <property type="project" value="InterPro"/>
</dbReference>
<dbReference type="PANTHER" id="PTHR35147:SF3">
    <property type="entry name" value="CHEMORECEPTOR GLUTAMINE DEAMIDASE CHED 1-RELATED"/>
    <property type="match status" value="1"/>
</dbReference>
<dbReference type="Pfam" id="PF03975">
    <property type="entry name" value="CheD"/>
    <property type="match status" value="1"/>
</dbReference>
<evidence type="ECO:0000256" key="1">
    <source>
        <dbReference type="ARBA" id="ARBA00022500"/>
    </source>
</evidence>
<gene>
    <name evidence="3" type="ORF">MNBD_GAMMA11-1209</name>
</gene>
<dbReference type="InterPro" id="IPR005659">
    <property type="entry name" value="Chemorcpt_Glu_NH3ase_CheD"/>
</dbReference>
<dbReference type="GO" id="GO:0006935">
    <property type="term" value="P:chemotaxis"/>
    <property type="evidence" value="ECO:0007669"/>
    <property type="project" value="UniProtKB-KW"/>
</dbReference>
<dbReference type="EMBL" id="UOFG01000241">
    <property type="protein sequence ID" value="VAW64925.1"/>
    <property type="molecule type" value="Genomic_DNA"/>
</dbReference>
<accession>A0A3B0X9G2</accession>
<dbReference type="AlphaFoldDB" id="A0A3B0X9G2"/>
<name>A0A3B0X9G2_9ZZZZ</name>
<evidence type="ECO:0000313" key="3">
    <source>
        <dbReference type="EMBL" id="VAW64925.1"/>
    </source>
</evidence>